<dbReference type="Pfam" id="PF22597">
    <property type="entry name" value="DYN_lid"/>
    <property type="match status" value="1"/>
</dbReference>
<feature type="transmembrane region" description="Helical" evidence="16">
    <location>
        <begin position="4955"/>
        <end position="4976"/>
    </location>
</feature>
<dbReference type="InterPro" id="IPR004273">
    <property type="entry name" value="Dynein_heavy_D6_P-loop"/>
</dbReference>
<dbReference type="InterPro" id="IPR003593">
    <property type="entry name" value="AAA+_ATPase"/>
</dbReference>
<dbReference type="InterPro" id="IPR041658">
    <property type="entry name" value="AAA_lid_11"/>
</dbReference>
<dbReference type="Gene3D" id="1.10.8.710">
    <property type="match status" value="1"/>
</dbReference>
<dbReference type="FunFam" id="1.20.920.20:FF:000002">
    <property type="entry name" value="Cytoplasmic dynein 1 heavy chain"/>
    <property type="match status" value="1"/>
</dbReference>
<protein>
    <recommendedName>
        <fullName evidence="4">Dynein heavy chain, cytoplasmic</fullName>
    </recommendedName>
    <alternativeName>
        <fullName evidence="14">Dynein heavy chain, cytosolic</fullName>
    </alternativeName>
</protein>
<comment type="similarity">
    <text evidence="2">Belongs to the dynein heavy chain family.</text>
</comment>
<evidence type="ECO:0000256" key="2">
    <source>
        <dbReference type="ARBA" id="ARBA00008887"/>
    </source>
</evidence>
<dbReference type="Pfam" id="PF17852">
    <property type="entry name" value="Dynein_AAA_lid"/>
    <property type="match status" value="1"/>
</dbReference>
<dbReference type="FunFam" id="3.20.180.20:FF:000002">
    <property type="entry name" value="Cytoplasmic dynein heavy chain 1"/>
    <property type="match status" value="1"/>
</dbReference>
<dbReference type="InterPro" id="IPR026983">
    <property type="entry name" value="DHC"/>
</dbReference>
<dbReference type="Pfam" id="PF12777">
    <property type="entry name" value="MT"/>
    <property type="match status" value="1"/>
</dbReference>
<dbReference type="Pfam" id="PF16178">
    <property type="entry name" value="Anoct_dimer"/>
    <property type="match status" value="1"/>
</dbReference>
<dbReference type="Pfam" id="PF18198">
    <property type="entry name" value="AAA_lid_11"/>
    <property type="match status" value="1"/>
</dbReference>
<dbReference type="InterPro" id="IPR054354">
    <property type="entry name" value="DYNC2H1-like_lid"/>
</dbReference>
<dbReference type="Pfam" id="PF03028">
    <property type="entry name" value="Dynein_heavy"/>
    <property type="match status" value="1"/>
</dbReference>
<dbReference type="Pfam" id="PF08393">
    <property type="entry name" value="DHC_N2"/>
    <property type="match status" value="1"/>
</dbReference>
<dbReference type="GO" id="GO:0005858">
    <property type="term" value="C:axonemal dynein complex"/>
    <property type="evidence" value="ECO:0007669"/>
    <property type="project" value="TreeGrafter"/>
</dbReference>
<dbReference type="InterPro" id="IPR032394">
    <property type="entry name" value="Anoct_dimer"/>
</dbReference>
<dbReference type="Pfam" id="PF08385">
    <property type="entry name" value="DHC_N1"/>
    <property type="match status" value="1"/>
</dbReference>
<dbReference type="GO" id="GO:0008090">
    <property type="term" value="P:retrograde axonal transport"/>
    <property type="evidence" value="ECO:0007669"/>
    <property type="project" value="UniProtKB-ARBA"/>
</dbReference>
<dbReference type="FunFam" id="1.20.1270.280:FF:000004">
    <property type="entry name" value="Cytoplasmic dynein heavy chain 2"/>
    <property type="match status" value="1"/>
</dbReference>
<dbReference type="GO" id="GO:0045505">
    <property type="term" value="F:dynein intermediate chain binding"/>
    <property type="evidence" value="ECO:0007669"/>
    <property type="project" value="InterPro"/>
</dbReference>
<dbReference type="InterPro" id="IPR042219">
    <property type="entry name" value="AAA_lid_11_sf"/>
</dbReference>
<dbReference type="Gene3D" id="6.10.140.1060">
    <property type="match status" value="1"/>
</dbReference>
<dbReference type="Pfam" id="PF12774">
    <property type="entry name" value="AAA_6"/>
    <property type="match status" value="1"/>
</dbReference>
<keyword evidence="16" id="KW-1133">Transmembrane helix</keyword>
<dbReference type="FunFam" id="3.40.50.300:FF:001956">
    <property type="entry name" value="Dynein cytoplasmic 1 heavy chain 1"/>
    <property type="match status" value="1"/>
</dbReference>
<sequence length="5324" mass="612236">MNHHHSNVCQVQFCYYRNFFLFEDDEGDQANEVEEGTDAVSYNISNEVHFANHRMSSLVCVKRATVIEADKSIHSQIRLINFSDGSPYETLHAFISKSLAPYFKSYVKESGRSDRDGDKMAPSVEKKLAELEMGLLHLQQNIDIPEISLVVHQLVASTIKRCADEGRKAKVADFGDKVEDSSFLNQLQNGVNRWIKEIQKVTKLDRDPSSGTALQEISFWLNLERALHRIQEKRESQEVALTLDILKHGKRFHATVSFDTDTGLKQALAMVADYNPLMKDFPINDLLSATELERIRSALQLIFAHLRKVRSTKYPIQRALRLIEAISRDLSQQLLKVLGTRRLMHIPFDEFERVMSQCFEVFTCWDDEYDKLQGLLRDIVKKKRDEQLKMVWRVNPAHKKLQQRMEHMRKFRRQHEQLRTVIVRVLRPVKQAPISEPQVEVKQPYSLDAADANAIEEVNLAYENVKEVDCLDITKEGTEAWEAACKRYEERIDRVETRITAHLRDQLGTAKNANEMFRIFSRFNALFVRPHIRGAIREYQTQLIQRVKDDIEALHEKFKIQYPQSKSCRLSVVRDLPPVAGSIIWARQIDNQLTMYLKRVEDVLGKGWETHIDGQKLKADGDSFRAKLSTIEVFTEWARKVQERNLGINGRIFLIESVRSRTGRGNVLKLRVNFLPEIITLYKEVRNLKSLGFRVPLAIVNKAHQANQLYPFAISLIESVRTYERTLEKIEDRASIIPLVAGLRKDVLGLVSEGIALVWESYKLDPYVQKLSECVTSFQEKVEDLLVVEEQLDVDVRSLETCPYSAATFADIISKIQHAVDDLSLRQYSNLHVWVSRLDEEVEKKLAARLQEGIRAWTDALTGNKKEIDLSMDTDAPAQPTIKAGGDPQIQHAVHEIRITNQQMYLYPSIEEARFQIMQQLFAWQAIVTSQTRLQSSRYQVGLDKPVSQTYRNLLIKLPAGPETLENAYEAIDEKISEVKNYVEEWLRYQSLWDLQADTLYGRLGEDVNLWIKCLNDIKKSRTTFDTSDTRRAYGPIVIDYAKVQAKVTLKYDSWHKEALSKFGQLLGTEMTTFHSKSLKKEMLQWEKQVEIYHEAQRILERQRFQFPNNWLHVDNIEGEWSAFNEIMKRKDSAIQTQVASLQAKIVAEDKAVESRTAEFLNDWEKNKPTGGRTRPDDALNQLALFESKFSRLKEERDNVVKAKEALELQESAVANNNTERMHVVLEELQDLRGVWSELAKIWSQIDETREKPWLSIQPRKLRQSLEAMMTQLKELPARLRMYESYEYVKKLLQGYIKVNMMIIELKSDALKERHWKQLTKQLRVNWVLSDLTLGQVWDVNLLKNEGIVKDIILVAQGEMALEEFLKLVRESWSNYELDLIYYQNKCKIIRGWDDLFTKVKEHINSVAAMKLSPYYKVFEEEALTWEEKLNRINSLFDVWIDVQRRWVYLEGIFSGSADIKTLLPVETSRFQSISSEFLGLMKKVAKSPKVMDVLNIQGVQRSLERLADLLGKIQKALGEYLERERTSFPRFYFVGDEDLLEIIGNSKNVARLQKHFKKLFAGIASIILNEDNTQILGIASREGEEVQFIRPVNLIENPKINEWLTLVEKEMRFTLASYLAQAVQDIKQFKDGQIDPAKYMEWCDKYQAQIVVLAAQILWSEDVEAALRQASEKPNDKTFLNRVLSSVEATLNVLADSVLQEQPPLRRKKLEHLINEFVHKRTVTRRLISHGVSNPKSFHWLCEMRFYFDPRQSEVLQQLTIHMANAKFFYGFEYLGVQDRLVQTPLTDRCYLTMTQALEARLGGSPFGPAGTGKTESVKALGHQLGRFVLVFNCDETFDFQAMGRIFVGLCQVGAWGCFDEFNRLEERMLSACSQQIQTIQEALKSQEDNKSNITVELVGKQVRVSTDMAIFITMNPGYAGRSNLPDNLKKLFRSLAMTTPDRQLIAEVMLFSQGFRTAEKLACKIVPFFKLCDEQLSNQSHYDFGLRALKSVLISAGNVKRDRIMKIKETMTQQGETTIDEAAIAEQLPEQEILIQSVCETMVPKLVAEDIPLLFSLLNDVFPNVGYTRAEMKGLKNEIRKVCAEEYLVCGEGDEQGTHWMEKVLQLFQISNLNHGLMMVGPSGSGKSTAWRVLLKALERYEGVEGVAHVIDPKAISKEALYGVLDPNTREWTDGLFTHILRKIIDNVRGELAKRQWIIFDGDVDPEWVENLNSVLDDNKLLTLPNGERLSLPPNVRIMFEVQDLKYATLATVSRCGMVWFSEDVLSTEMIFENYMSRLRNLPLEDSDEDNSFIITSSKANQEDGKEEEISPALTTQREIASILQPYFGADGLVVKSLEFAMEQEHIMDFTRLRALGSLFSMINQSIRNALIYNQQHPDFPIPPEQLEQYMHRSLVYCVLWSFAGDCKLKGRIDLGDFIRSVTTIPLPSQSGAPIIDYEVAISGDWVPWSNKVPVIEVETHKVAAPDVVVPTLDTVRHESLLYTWLAEHKPLVLCGPPGSGKTMTLFSALRALPDMEVVGLNFSSATTPELLLKTFDHYCEYRKTPNGVVLAPVQLGKWLVLFCDEINLPDMDSYGTQRVISFLRQLVEHKGFYKAADHSWVSLERIQFVGACNPPTDPGRKPLSHRFLRHVPIIYVDYPGETSLKQIYGTFCRAMLRLMPNLRGYAEPLTNAMVEFYLASQEKFTQDMQPHYVYSPREMTRWTRGICEAIRPLDNLPVEGLVRLWAHEALRLFQDRLVDDTERRWTNENIDIVAIKHFPGIDREKALERPILYSNWLSKDYMPVNRSELRDYVKARLKVFYEEELDVPLVLFDEVLDHVLRIDRIFRQPQGHLLLIGVSGAGKTTLSRFVAWMNGLSVFQIKVHNKYTSEDFDEDLRSVLRRSGCKDEKIAFIMDESNVLDSGFLERMNTLLANGEVPGLFEGDEYTTLMTQCKEGAQREGLMLDSSDELYKWFTQQIMRNLHVVFTMNPSTDGLKDRAATSPALFNRCVLNWFGDWSDGALFQVGKEFTTRVDLEKPSWQAPDFFPAACDILPQTPNHRDAVINAFVYVHQTLHKANARLAKRGSRTMFITPRHYLDFIHHFVKLYGEKRSDLEEQQLHLNVGLNKIAETVEQVEEMQKSLAIKSQELQAKNEAANAKLKQMFSDQQEAEKKKVQSQEIQQQLAQQTIKIEEKRKSVMADLAKVEPAVIDAQQAVQSIKKQNLTEVKSMASPPAPVKLALESVCLLLNGVEPTDWKSIRQVLVKEGFILSIIKFNTDSITDEVREKMRSKYLSNPDYNFEKVNRASIACGPMVKWAIAQIEYADVLKRVEPLRDELKSLEDQADTNIKHGQEVKDLIAQLEHSIAQYKEEYAQLISQAQAIKTDLENVQAKVDRSIALLKSLNIERERWESTSETFKSQMSTIIGDVLLSAAFIAYGGYFDQHYRSSLFNTWSQHLHAANINYRPDIARTEYLSNPDERLRWQANALPTDDLCTENAIMLKRFNRYPLIIDPSGQATEFIMREFSQRKITKTSFLDDSFRKNLESALRFGNPLLVQDVENYDPILNPVLNRELRRTGGRVLITLGDQDIDLSPSFVIFLSTRDPTVEFPPDICSRVTFVNFTVTRSSLQSQCLNQVLKAERPDIDEKRSDLLKLQGEFHLRLRQLEKSLLQALNDAKGKILDDDSVIATLETLKKEAADIGQKVEETDKVIAEIETVSQQYLPLSQACSNIYFTMDSLNQVHFLYQYSLKMFLDIFSSVLYNNQKLDGKSDHAVRLTIITQELFSVVYERVARGMYHNDRLTLAILLCRIHLKGTSEGNLEQEFNFFLRSREGLASHIGHIDGLSGEQQESVTRLSTKLQIFKKLVDKIKSMPDVLAWLQQATPEQNVPQLWDESKALSPISAAMHQLLLIQAFRPDRVVAAAHVFVDAVLGEGFMPLAEKELNFASVVEKQLNSNTPALLCSVSGYDASGRVDDLAAELNKQISSIAIGSAEGFNQAERAINAACKSGKWVLLKNVHLAPQWLVQLEKKLHSLSPHPQFRLFLTMEINQKVPVNLLRAGRIFVYEPPPGIRANLLRTFSTVPPNRMMKQPSERARLYFLLAWFHAIVQERLRYVPLGWAKKYEFNESDLRVACDTLDTWIDATAMGRTNLPPEKVPWDALVTLLSQSIYGGKIDNDFDQRLLCSFLSKLFTPKSFEADFALVANVDGVAGGPNGQRHITMPDGTRRDEFLKWIETLADRQTPSWLGLPNNAERVLLTTRGTDLISKLLKMQQLEDDDELAYSPDDNLESQTKQEDGRPSWMKVLHNSAITWLELLPKQLNTLRRTVENIKDPLYRYFEREVSSGAKLLSTVVCDLQDVVLICQGEKKQTNYHRTMLSELVRGILPAGWRRYTVPLGCTVIQWITDFSQRIQQLQKVSSLVSQAGAKELQGFPVWLGGLLNPEAYITATRQCVAQANSWPLEELSLDVTITEGHADNNQKDSSFGVVGLKLQGAQCKNNQLLLTSTIMTDLPMTLLKWVRVGPDFKSTKLTLPVYLNSTRAELLFTVDLAVAPGQDPHSFYERGMKLPVTHKSLQKYEQEESQKQYNYFDTVRTEYKIHYYYSKEMSYLFDDTDPNFFTPAFRIVVVENILQNTRFDVRLDELSEPNTPISEESSLNGEKPKLDEFSLGIDKLIHEGVFTDKFPLHDGHYSDEKCIRGQLMSEWASIWHWSGFQPLDKIKQYFGAQVALYFAWLGFYTHMLIPASIIGIICLLWGLAAMKTSPLSNEICDENNEILICPQCDKTCNYWKLQDTCTYAKITNFFDNDFTVFFAMTMCIWTTLLLEFWKRYSAYLVHNWGLTDYTKRVEPKRPKYLEFLFKNGNSEKISCSKSPPRPVRYVFSYSVSILAISLILITTFGVIIYRMSLNAAKAVDNFIILKDTIGYNITVLPAIGAVINLIAIKILNYFYYYAAQFLTEQELHRTQTEYDESFGLKIYLFQFFNYYSSIFYIALLKGKFVGFPGKYRRIFGYRQEECGPTGCMLELFIQLATIMVGKQILYSIQEILWDPFWNLIFKVIDKIKRWIYNIKEEKSSDQWFKDYKLTSFTYMTLFGEYLEIVMQFGFVTLFVVAFPLAPFFALLNNIFELRWDAHKFLKYYRKPITKRARNIGVWMNIMEIICRLSVFINAAIIAFSSNFIPLIVFKLLPKSNDNHPNTYLNFTLTQFNTSNFERGTHPEYSTYNNTEVCYYPAFRIVDEEDYKLTPSYWYVLVGKLAFIVVFQNIVGFIQLFVDYAIPDKPRRLKDRIRHEESLITEIVNEGKFPKAGKKFSCVVDQLRTRNKNSEVNDVLFNISQDDENTKI</sequence>
<dbReference type="GO" id="GO:0051642">
    <property type="term" value="P:centrosome localization"/>
    <property type="evidence" value="ECO:0007669"/>
    <property type="project" value="UniProtKB-ARBA"/>
</dbReference>
<evidence type="ECO:0000256" key="1">
    <source>
        <dbReference type="ARBA" id="ARBA00004245"/>
    </source>
</evidence>
<dbReference type="InterPro" id="IPR041466">
    <property type="entry name" value="Dynein_AAA5_ext"/>
</dbReference>
<dbReference type="PANTHER" id="PTHR46532:SF13">
    <property type="entry name" value="CYTOPLASMIC DYNEIN 1 HEAVY CHAIN 1"/>
    <property type="match status" value="1"/>
</dbReference>
<dbReference type="Gene3D" id="1.20.58.1120">
    <property type="match status" value="1"/>
</dbReference>
<dbReference type="InterPro" id="IPR013594">
    <property type="entry name" value="Dynein_heavy_tail"/>
</dbReference>
<dbReference type="InterPro" id="IPR043160">
    <property type="entry name" value="Dynein_C_barrel"/>
</dbReference>
<evidence type="ECO:0000256" key="7">
    <source>
        <dbReference type="ARBA" id="ARBA00022737"/>
    </source>
</evidence>
<feature type="transmembrane region" description="Helical" evidence="16">
    <location>
        <begin position="5081"/>
        <end position="5104"/>
    </location>
</feature>
<dbReference type="GO" id="GO:0046983">
    <property type="term" value="F:protein dimerization activity"/>
    <property type="evidence" value="ECO:0007669"/>
    <property type="project" value="InterPro"/>
</dbReference>
<dbReference type="GO" id="GO:0005524">
    <property type="term" value="F:ATP binding"/>
    <property type="evidence" value="ECO:0007669"/>
    <property type="project" value="UniProtKB-KW"/>
</dbReference>
<dbReference type="Pfam" id="PF18199">
    <property type="entry name" value="Dynein_C"/>
    <property type="match status" value="1"/>
</dbReference>
<dbReference type="Gene3D" id="1.20.140.100">
    <property type="entry name" value="Dynein heavy chain, N-terminal domain 2"/>
    <property type="match status" value="1"/>
</dbReference>
<evidence type="ECO:0000256" key="12">
    <source>
        <dbReference type="ARBA" id="ARBA00023175"/>
    </source>
</evidence>
<dbReference type="Gene3D" id="1.20.920.20">
    <property type="match status" value="2"/>
</dbReference>
<reference evidence="18" key="1">
    <citation type="submission" date="2018-04" db="EMBL/GenBank/DDBJ databases">
        <authorList>
            <person name="Go L.Y."/>
            <person name="Mitchell J.A."/>
        </authorList>
    </citation>
    <scope>NUCLEOTIDE SEQUENCE</scope>
    <source>
        <tissue evidence="18">Whole organism</tissue>
    </source>
</reference>
<dbReference type="EMBL" id="UFQT01000150">
    <property type="protein sequence ID" value="SSX20909.1"/>
    <property type="molecule type" value="Genomic_DNA"/>
</dbReference>
<feature type="transmembrane region" description="Helical" evidence="16">
    <location>
        <begin position="5145"/>
        <end position="5166"/>
    </location>
</feature>
<dbReference type="GO" id="GO:0008569">
    <property type="term" value="F:minus-end-directed microtubule motor activity"/>
    <property type="evidence" value="ECO:0007669"/>
    <property type="project" value="InterPro"/>
</dbReference>
<dbReference type="Pfam" id="PF04547">
    <property type="entry name" value="Anoctamin"/>
    <property type="match status" value="1"/>
</dbReference>
<keyword evidence="9" id="KW-0067">ATP-binding</keyword>
<dbReference type="GO" id="GO:1904115">
    <property type="term" value="C:axon cytoplasm"/>
    <property type="evidence" value="ECO:0007669"/>
    <property type="project" value="GOC"/>
</dbReference>
<keyword evidence="16" id="KW-0472">Membrane</keyword>
<name>A0A336LW16_CULSO</name>
<evidence type="ECO:0000256" key="10">
    <source>
        <dbReference type="ARBA" id="ARBA00023017"/>
    </source>
</evidence>
<dbReference type="Pfam" id="PF12780">
    <property type="entry name" value="AAA_8"/>
    <property type="match status" value="1"/>
</dbReference>
<dbReference type="Gene3D" id="3.10.490.20">
    <property type="match status" value="1"/>
</dbReference>
<dbReference type="GO" id="GO:0000776">
    <property type="term" value="C:kinetochore"/>
    <property type="evidence" value="ECO:0007669"/>
    <property type="project" value="UniProtKB-ARBA"/>
</dbReference>
<dbReference type="OMA" id="CAWLRGL"/>
<feature type="transmembrane region" description="Helical" evidence="16">
    <location>
        <begin position="4906"/>
        <end position="4934"/>
    </location>
</feature>
<evidence type="ECO:0000313" key="18">
    <source>
        <dbReference type="EMBL" id="SSX00529.1"/>
    </source>
</evidence>
<keyword evidence="16" id="KW-0812">Transmembrane</keyword>
<evidence type="ECO:0000256" key="4">
    <source>
        <dbReference type="ARBA" id="ARBA00022197"/>
    </source>
</evidence>
<dbReference type="InterPro" id="IPR027417">
    <property type="entry name" value="P-loop_NTPase"/>
</dbReference>
<feature type="domain" description="AAA+ ATPase" evidence="17">
    <location>
        <begin position="2490"/>
        <end position="2640"/>
    </location>
</feature>
<dbReference type="GO" id="GO:0005938">
    <property type="term" value="C:cell cortex"/>
    <property type="evidence" value="ECO:0007669"/>
    <property type="project" value="UniProtKB-ARBA"/>
</dbReference>
<dbReference type="CDD" id="cd00009">
    <property type="entry name" value="AAA"/>
    <property type="match status" value="2"/>
</dbReference>
<keyword evidence="11 15" id="KW-0175">Coiled coil</keyword>
<comment type="subcellular location">
    <subcellularLocation>
        <location evidence="1">Cytoplasm</location>
        <location evidence="1">Cytoskeleton</location>
    </subcellularLocation>
</comment>
<dbReference type="Pfam" id="PF12775">
    <property type="entry name" value="AAA_7"/>
    <property type="match status" value="1"/>
</dbReference>
<dbReference type="SUPFAM" id="SSF52540">
    <property type="entry name" value="P-loop containing nucleoside triphosphate hydrolases"/>
    <property type="match status" value="4"/>
</dbReference>
<dbReference type="InterPro" id="IPR049452">
    <property type="entry name" value="Anoctamin_TM"/>
</dbReference>
<feature type="coiled-coil region" evidence="15">
    <location>
        <begin position="1871"/>
        <end position="1898"/>
    </location>
</feature>
<dbReference type="InterPro" id="IPR035706">
    <property type="entry name" value="AAA_9"/>
</dbReference>
<dbReference type="FunFam" id="1.10.8.710:FF:000005">
    <property type="entry name" value="Cytoplasmic dynein heavy chain 1"/>
    <property type="match status" value="1"/>
</dbReference>
<dbReference type="Gene3D" id="1.10.8.1220">
    <property type="match status" value="1"/>
</dbReference>
<evidence type="ECO:0000256" key="9">
    <source>
        <dbReference type="ARBA" id="ARBA00022840"/>
    </source>
</evidence>
<dbReference type="FunFam" id="3.40.50.300:FF:000517">
    <property type="entry name" value="Cytoplasmic dynein heavy chain 1"/>
    <property type="match status" value="1"/>
</dbReference>
<keyword evidence="10" id="KW-0243">Dynein</keyword>
<dbReference type="FunFam" id="1.20.140.100:FF:000002">
    <property type="entry name" value="Cytoplasmic dynein heavy chain 1"/>
    <property type="match status" value="1"/>
</dbReference>
<dbReference type="FunFam" id="3.40.50.300:FF:000071">
    <property type="entry name" value="Cytoplasmic dynein heavy chain 1"/>
    <property type="match status" value="1"/>
</dbReference>
<keyword evidence="5" id="KW-0963">Cytoplasm</keyword>
<dbReference type="GO" id="GO:0005874">
    <property type="term" value="C:microtubule"/>
    <property type="evidence" value="ECO:0007669"/>
    <property type="project" value="UniProtKB-KW"/>
</dbReference>
<evidence type="ECO:0000256" key="8">
    <source>
        <dbReference type="ARBA" id="ARBA00022741"/>
    </source>
</evidence>
<dbReference type="FunFam" id="3.40.50.300:FF:000373">
    <property type="entry name" value="Cytoplasmic dynein heavy chain 2"/>
    <property type="match status" value="1"/>
</dbReference>
<gene>
    <name evidence="19" type="primary">CSON002988</name>
</gene>
<dbReference type="FunFam" id="3.40.50.300:FF:000122">
    <property type="entry name" value="Cytoplasmic dynein 1 heavy chain"/>
    <property type="match status" value="1"/>
</dbReference>
<dbReference type="Gene3D" id="1.10.472.130">
    <property type="match status" value="1"/>
</dbReference>
<dbReference type="InterPro" id="IPR043157">
    <property type="entry name" value="Dynein_AAA1S"/>
</dbReference>
<dbReference type="GO" id="GO:0051235">
    <property type="term" value="P:maintenance of location"/>
    <property type="evidence" value="ECO:0007669"/>
    <property type="project" value="UniProtKB-ARBA"/>
</dbReference>
<organism evidence="19">
    <name type="scientific">Culicoides sonorensis</name>
    <name type="common">Biting midge</name>
    <dbReference type="NCBI Taxonomy" id="179676"/>
    <lineage>
        <taxon>Eukaryota</taxon>
        <taxon>Metazoa</taxon>
        <taxon>Ecdysozoa</taxon>
        <taxon>Arthropoda</taxon>
        <taxon>Hexapoda</taxon>
        <taxon>Insecta</taxon>
        <taxon>Pterygota</taxon>
        <taxon>Neoptera</taxon>
        <taxon>Endopterygota</taxon>
        <taxon>Diptera</taxon>
        <taxon>Nematocera</taxon>
        <taxon>Chironomoidea</taxon>
        <taxon>Ceratopogonidae</taxon>
        <taxon>Ceratopogoninae</taxon>
        <taxon>Culicoides</taxon>
        <taxon>Monoculicoides</taxon>
    </lineage>
</organism>
<dbReference type="GO" id="GO:0072384">
    <property type="term" value="P:organelle transport along microtubule"/>
    <property type="evidence" value="ECO:0007669"/>
    <property type="project" value="UniProtKB-ARBA"/>
</dbReference>
<dbReference type="Gene3D" id="1.20.1270.280">
    <property type="match status" value="1"/>
</dbReference>
<feature type="coiled-coil region" evidence="15">
    <location>
        <begin position="3306"/>
        <end position="3389"/>
    </location>
</feature>
<feature type="transmembrane region" description="Helical" evidence="16">
    <location>
        <begin position="4711"/>
        <end position="4741"/>
    </location>
</feature>
<evidence type="ECO:0000256" key="6">
    <source>
        <dbReference type="ARBA" id="ARBA00022701"/>
    </source>
</evidence>
<evidence type="ECO:0000313" key="19">
    <source>
        <dbReference type="EMBL" id="SSX20909.1"/>
    </source>
</evidence>
<dbReference type="Gene3D" id="1.20.920.30">
    <property type="match status" value="1"/>
</dbReference>
<evidence type="ECO:0000259" key="17">
    <source>
        <dbReference type="SMART" id="SM00382"/>
    </source>
</evidence>
<keyword evidence="7" id="KW-0677">Repeat</keyword>
<feature type="coiled-coil region" evidence="15">
    <location>
        <begin position="3111"/>
        <end position="3180"/>
    </location>
</feature>
<feature type="domain" description="AAA+ ATPase" evidence="17">
    <location>
        <begin position="2832"/>
        <end position="2998"/>
    </location>
</feature>
<keyword evidence="13" id="KW-0206">Cytoskeleton</keyword>
<evidence type="ECO:0000256" key="5">
    <source>
        <dbReference type="ARBA" id="ARBA00022490"/>
    </source>
</evidence>
<dbReference type="Gene3D" id="3.40.50.300">
    <property type="entry name" value="P-loop containing nucleotide triphosphate hydrolases"/>
    <property type="match status" value="5"/>
</dbReference>
<dbReference type="GO" id="GO:0048469">
    <property type="term" value="P:cell maturation"/>
    <property type="evidence" value="ECO:0007669"/>
    <property type="project" value="UniProtKB-ARBA"/>
</dbReference>
<proteinExistence type="inferred from homology"/>
<evidence type="ECO:0000256" key="15">
    <source>
        <dbReference type="SAM" id="Coils"/>
    </source>
</evidence>
<dbReference type="InterPro" id="IPR024743">
    <property type="entry name" value="Dynein_HC_stalk"/>
</dbReference>
<dbReference type="GO" id="GO:0012505">
    <property type="term" value="C:endomembrane system"/>
    <property type="evidence" value="ECO:0007669"/>
    <property type="project" value="UniProtKB-ARBA"/>
</dbReference>
<dbReference type="SMART" id="SM00382">
    <property type="entry name" value="AAA"/>
    <property type="match status" value="4"/>
</dbReference>
<dbReference type="InterPro" id="IPR041228">
    <property type="entry name" value="Dynein_C"/>
</dbReference>
<reference evidence="19" key="2">
    <citation type="submission" date="2018-07" db="EMBL/GenBank/DDBJ databases">
        <authorList>
            <person name="Quirk P.G."/>
            <person name="Krulwich T.A."/>
        </authorList>
    </citation>
    <scope>NUCLEOTIDE SEQUENCE</scope>
</reference>
<dbReference type="GO" id="GO:0051959">
    <property type="term" value="F:dynein light intermediate chain binding"/>
    <property type="evidence" value="ECO:0007669"/>
    <property type="project" value="InterPro"/>
</dbReference>
<comment type="subunit">
    <text evidence="3">Consists of at least two heavy chains and a number of intermediate and light chains.</text>
</comment>
<accession>A0A336LW16</accession>
<dbReference type="FunFam" id="1.20.920.30:FF:000001">
    <property type="entry name" value="Cytoplasmic dynein heavy chain 1"/>
    <property type="match status" value="1"/>
</dbReference>
<dbReference type="Gene3D" id="1.10.8.720">
    <property type="entry name" value="Region D6 of dynein motor"/>
    <property type="match status" value="1"/>
</dbReference>
<evidence type="ECO:0000256" key="13">
    <source>
        <dbReference type="ARBA" id="ARBA00023212"/>
    </source>
</evidence>
<evidence type="ECO:0000256" key="11">
    <source>
        <dbReference type="ARBA" id="ARBA00023054"/>
    </source>
</evidence>
<feature type="domain" description="AAA+ ATPase" evidence="17">
    <location>
        <begin position="1804"/>
        <end position="1952"/>
    </location>
</feature>
<dbReference type="InterPro" id="IPR042222">
    <property type="entry name" value="Dynein_2_N"/>
</dbReference>
<dbReference type="Pfam" id="PF12781">
    <property type="entry name" value="AAA_9"/>
    <property type="match status" value="1"/>
</dbReference>
<evidence type="ECO:0000256" key="3">
    <source>
        <dbReference type="ARBA" id="ARBA00011655"/>
    </source>
</evidence>
<dbReference type="FunFam" id="1.10.8.1220:FF:000002">
    <property type="entry name" value="cytoplasmic dynein 1 heavy chain 1-like"/>
    <property type="match status" value="1"/>
</dbReference>
<dbReference type="InterPro" id="IPR035699">
    <property type="entry name" value="AAA_6"/>
</dbReference>
<dbReference type="FunFam" id="3.10.490.20:FF:000004">
    <property type="entry name" value="Cytoplasmic dynein heavy chain 2"/>
    <property type="match status" value="1"/>
</dbReference>
<dbReference type="EMBL" id="UFQS01000150">
    <property type="protein sequence ID" value="SSX00529.1"/>
    <property type="molecule type" value="Genomic_DNA"/>
</dbReference>
<feature type="coiled-coil region" evidence="15">
    <location>
        <begin position="478"/>
        <end position="505"/>
    </location>
</feature>
<dbReference type="VEuPathDB" id="VectorBase:CSON002988"/>
<dbReference type="InterPro" id="IPR013602">
    <property type="entry name" value="Dynein_heavy_linker"/>
</dbReference>
<dbReference type="FunFam" id="1.10.287.2620:FF:000001">
    <property type="entry name" value="Cytoplasmic dynein heavy chain 1"/>
    <property type="match status" value="1"/>
</dbReference>
<evidence type="ECO:0000256" key="14">
    <source>
        <dbReference type="ARBA" id="ARBA00033439"/>
    </source>
</evidence>
<keyword evidence="6" id="KW-0493">Microtubule</keyword>
<dbReference type="InterPro" id="IPR042228">
    <property type="entry name" value="Dynein_linker_3"/>
</dbReference>
<dbReference type="FunFam" id="1.20.58.1120:FF:000003">
    <property type="entry name" value="Cytoplasmic dynein heavy chain 1"/>
    <property type="match status" value="1"/>
</dbReference>
<dbReference type="GO" id="GO:0051293">
    <property type="term" value="P:establishment of spindle localization"/>
    <property type="evidence" value="ECO:0007669"/>
    <property type="project" value="UniProtKB-ARBA"/>
</dbReference>
<keyword evidence="8" id="KW-0547">Nucleotide-binding</keyword>
<dbReference type="InterPro" id="IPR024317">
    <property type="entry name" value="Dynein_heavy_chain_D4_dom"/>
</dbReference>
<feature type="transmembrane region" description="Helical" evidence="16">
    <location>
        <begin position="4863"/>
        <end position="4886"/>
    </location>
</feature>
<dbReference type="FunFam" id="1.10.472.130:FF:000002">
    <property type="entry name" value="Cytoplasmic dynein heavy chain 1"/>
    <property type="match status" value="1"/>
</dbReference>
<evidence type="ECO:0000256" key="16">
    <source>
        <dbReference type="SAM" id="Phobius"/>
    </source>
</evidence>
<feature type="transmembrane region" description="Helical" evidence="16">
    <location>
        <begin position="4791"/>
        <end position="4810"/>
    </location>
</feature>
<feature type="domain" description="AAA+ ATPase" evidence="17">
    <location>
        <begin position="2115"/>
        <end position="2326"/>
    </location>
</feature>
<dbReference type="Gene3D" id="3.20.180.20">
    <property type="entry name" value="Dynein heavy chain, N-terminal domain 2"/>
    <property type="match status" value="1"/>
</dbReference>
<feature type="transmembrane region" description="Helical" evidence="16">
    <location>
        <begin position="5229"/>
        <end position="5258"/>
    </location>
</feature>
<keyword evidence="12" id="KW-0505">Motor protein</keyword>
<dbReference type="PANTHER" id="PTHR46532">
    <property type="entry name" value="MALE FERTILITY FACTOR KL5"/>
    <property type="match status" value="1"/>
</dbReference>
<dbReference type="Gene3D" id="1.10.287.2620">
    <property type="match status" value="1"/>
</dbReference>
<dbReference type="FunFam" id="1.10.8.720:FF:000003">
    <property type="entry name" value="Cytoplasmic dynein heavy chain 2"/>
    <property type="match status" value="1"/>
</dbReference>